<dbReference type="Pfam" id="PF13439">
    <property type="entry name" value="Glyco_transf_4"/>
    <property type="match status" value="1"/>
</dbReference>
<evidence type="ECO:0000313" key="3">
    <source>
        <dbReference type="EMBL" id="MBE6264885.1"/>
    </source>
</evidence>
<accession>A0A928BPE2</accession>
<dbReference type="PANTHER" id="PTHR12526">
    <property type="entry name" value="GLYCOSYLTRANSFERASE"/>
    <property type="match status" value="1"/>
</dbReference>
<dbReference type="InterPro" id="IPR001296">
    <property type="entry name" value="Glyco_trans_1"/>
</dbReference>
<gene>
    <name evidence="3" type="ORF">E7102_00220</name>
</gene>
<protein>
    <submittedName>
        <fullName evidence="3">Glycosyltransferase family 4 protein</fullName>
    </submittedName>
</protein>
<dbReference type="SUPFAM" id="SSF53756">
    <property type="entry name" value="UDP-Glycosyltransferase/glycogen phosphorylase"/>
    <property type="match status" value="1"/>
</dbReference>
<evidence type="ECO:0000313" key="4">
    <source>
        <dbReference type="Proteomes" id="UP000763088"/>
    </source>
</evidence>
<sequence length="442" mass="51396">MQRLHHKYLLLLLDNRILLPFDESFCCKYMIKFGIIQNYLYFCQRNNTIYSLMKRICFVVDSIFSIGGVQRVTAVIAKELAKNYDVSIVTFDKPEQLDKSLYNLSDSNITYKFVSYPKVGKIKNYICKAYSWFYLKLQPQSKWCSDLYAHSSYQSELRNTLLSELQQSQYDIIIGVHAPLAARLATLKKHLPGTKCIGWLHNSYEAIFGENSHYYIGAKRRRHYIYQFRKLDNVVVLCNFDANSYYNYDSKFRPTVIYNPLTLVAANTSLGTSKHFLAVGRFSHKHKGFDLLIKAFSLFAKNNKGWYLDIVGEGPEEELYRELIKENNMDERISIHPFTNDIQKYYSNAQIYVLSSRWEGFGLVLVEAMAHGLPVISSDLPTSIEIMGDFGMYFENGNIEDLAQKLEEATHIDWQAKSKEALAIAQRFDIKNIIKQWKELIE</sequence>
<proteinExistence type="predicted"/>
<dbReference type="Gene3D" id="3.40.50.2000">
    <property type="entry name" value="Glycogen Phosphorylase B"/>
    <property type="match status" value="2"/>
</dbReference>
<organism evidence="3 4">
    <name type="scientific">Xylanibacter ruminicola</name>
    <name type="common">Prevotella ruminicola</name>
    <dbReference type="NCBI Taxonomy" id="839"/>
    <lineage>
        <taxon>Bacteria</taxon>
        <taxon>Pseudomonadati</taxon>
        <taxon>Bacteroidota</taxon>
        <taxon>Bacteroidia</taxon>
        <taxon>Bacteroidales</taxon>
        <taxon>Prevotellaceae</taxon>
        <taxon>Xylanibacter</taxon>
    </lineage>
</organism>
<dbReference type="PANTHER" id="PTHR12526:SF630">
    <property type="entry name" value="GLYCOSYLTRANSFERASE"/>
    <property type="match status" value="1"/>
</dbReference>
<dbReference type="CDD" id="cd03820">
    <property type="entry name" value="GT4_AmsD-like"/>
    <property type="match status" value="1"/>
</dbReference>
<comment type="caution">
    <text evidence="3">The sequence shown here is derived from an EMBL/GenBank/DDBJ whole genome shotgun (WGS) entry which is preliminary data.</text>
</comment>
<dbReference type="AlphaFoldDB" id="A0A928BPE2"/>
<reference evidence="3" key="1">
    <citation type="submission" date="2019-04" db="EMBL/GenBank/DDBJ databases">
        <title>Evolution of Biomass-Degrading Anaerobic Consortia Revealed by Metagenomics.</title>
        <authorList>
            <person name="Peng X."/>
        </authorList>
    </citation>
    <scope>NUCLEOTIDE SEQUENCE</scope>
    <source>
        <strain evidence="3">SIG141</strain>
    </source>
</reference>
<name>A0A928BPE2_XYLRU</name>
<dbReference type="Pfam" id="PF00534">
    <property type="entry name" value="Glycos_transf_1"/>
    <property type="match status" value="1"/>
</dbReference>
<dbReference type="InterPro" id="IPR028098">
    <property type="entry name" value="Glyco_trans_4-like_N"/>
</dbReference>
<evidence type="ECO:0000259" key="1">
    <source>
        <dbReference type="Pfam" id="PF00534"/>
    </source>
</evidence>
<dbReference type="Proteomes" id="UP000763088">
    <property type="component" value="Unassembled WGS sequence"/>
</dbReference>
<dbReference type="EMBL" id="SUYD01000001">
    <property type="protein sequence ID" value="MBE6264885.1"/>
    <property type="molecule type" value="Genomic_DNA"/>
</dbReference>
<dbReference type="GO" id="GO:0016757">
    <property type="term" value="F:glycosyltransferase activity"/>
    <property type="evidence" value="ECO:0007669"/>
    <property type="project" value="InterPro"/>
</dbReference>
<feature type="domain" description="Glycosyl transferase family 1" evidence="1">
    <location>
        <begin position="271"/>
        <end position="413"/>
    </location>
</feature>
<feature type="domain" description="Glycosyltransferase subfamily 4-like N-terminal" evidence="2">
    <location>
        <begin position="66"/>
        <end position="260"/>
    </location>
</feature>
<evidence type="ECO:0000259" key="2">
    <source>
        <dbReference type="Pfam" id="PF13439"/>
    </source>
</evidence>